<sequence>MSHSIGNVDKPTSRSWNMVDRRHILLFSQARGMAESAETDPLQEIMDEYWKNKEGKPPTEGDLEMCAKIQDIVEKKIYTRKYLRRARKRLKKAPPDSEAAKKSY</sequence>
<evidence type="ECO:0000313" key="2">
    <source>
        <dbReference type="Proteomes" id="UP000499080"/>
    </source>
</evidence>
<gene>
    <name evidence="1" type="ORF">AVEN_116851_1</name>
</gene>
<evidence type="ECO:0000313" key="1">
    <source>
        <dbReference type="EMBL" id="GBN88758.1"/>
    </source>
</evidence>
<dbReference type="Proteomes" id="UP000499080">
    <property type="component" value="Unassembled WGS sequence"/>
</dbReference>
<organism evidence="1 2">
    <name type="scientific">Araneus ventricosus</name>
    <name type="common">Orbweaver spider</name>
    <name type="synonym">Epeira ventricosa</name>
    <dbReference type="NCBI Taxonomy" id="182803"/>
    <lineage>
        <taxon>Eukaryota</taxon>
        <taxon>Metazoa</taxon>
        <taxon>Ecdysozoa</taxon>
        <taxon>Arthropoda</taxon>
        <taxon>Chelicerata</taxon>
        <taxon>Arachnida</taxon>
        <taxon>Araneae</taxon>
        <taxon>Araneomorphae</taxon>
        <taxon>Entelegynae</taxon>
        <taxon>Araneoidea</taxon>
        <taxon>Araneidae</taxon>
        <taxon>Araneus</taxon>
    </lineage>
</organism>
<comment type="caution">
    <text evidence="1">The sequence shown here is derived from an EMBL/GenBank/DDBJ whole genome shotgun (WGS) entry which is preliminary data.</text>
</comment>
<reference evidence="1 2" key="1">
    <citation type="journal article" date="2019" name="Sci. Rep.">
        <title>Orb-weaving spider Araneus ventricosus genome elucidates the spidroin gene catalogue.</title>
        <authorList>
            <person name="Kono N."/>
            <person name="Nakamura H."/>
            <person name="Ohtoshi R."/>
            <person name="Moran D.A.P."/>
            <person name="Shinohara A."/>
            <person name="Yoshida Y."/>
            <person name="Fujiwara M."/>
            <person name="Mori M."/>
            <person name="Tomita M."/>
            <person name="Arakawa K."/>
        </authorList>
    </citation>
    <scope>NUCLEOTIDE SEQUENCE [LARGE SCALE GENOMIC DNA]</scope>
</reference>
<proteinExistence type="predicted"/>
<name>A0A4Y2SKE0_ARAVE</name>
<dbReference type="AlphaFoldDB" id="A0A4Y2SKE0"/>
<accession>A0A4Y2SKE0</accession>
<keyword evidence="2" id="KW-1185">Reference proteome</keyword>
<protein>
    <submittedName>
        <fullName evidence="1">Uncharacterized protein</fullName>
    </submittedName>
</protein>
<dbReference type="EMBL" id="BGPR01022440">
    <property type="protein sequence ID" value="GBN88758.1"/>
    <property type="molecule type" value="Genomic_DNA"/>
</dbReference>